<proteinExistence type="predicted"/>
<accession>A0AAU8JPE7</accession>
<keyword evidence="1" id="KW-0472">Membrane</keyword>
<protein>
    <submittedName>
        <fullName evidence="2">DUF2871 domain-containing protein</fullName>
    </submittedName>
</protein>
<name>A0AAU8JPE7_9ACTN</name>
<evidence type="ECO:0000256" key="1">
    <source>
        <dbReference type="SAM" id="Phobius"/>
    </source>
</evidence>
<evidence type="ECO:0000313" key="2">
    <source>
        <dbReference type="EMBL" id="XCM78131.1"/>
    </source>
</evidence>
<feature type="transmembrane region" description="Helical" evidence="1">
    <location>
        <begin position="35"/>
        <end position="58"/>
    </location>
</feature>
<organism evidence="2">
    <name type="scientific">Kitasatospora camelliae</name>
    <dbReference type="NCBI Taxonomy" id="3156397"/>
    <lineage>
        <taxon>Bacteria</taxon>
        <taxon>Bacillati</taxon>
        <taxon>Actinomycetota</taxon>
        <taxon>Actinomycetes</taxon>
        <taxon>Kitasatosporales</taxon>
        <taxon>Streptomycetaceae</taxon>
        <taxon>Kitasatospora</taxon>
    </lineage>
</organism>
<feature type="transmembrane region" description="Helical" evidence="1">
    <location>
        <begin position="70"/>
        <end position="92"/>
    </location>
</feature>
<feature type="transmembrane region" description="Helical" evidence="1">
    <location>
        <begin position="104"/>
        <end position="127"/>
    </location>
</feature>
<dbReference type="AlphaFoldDB" id="A0AAU8JPE7"/>
<dbReference type="KEGG" id="kcm:ABWK59_03860"/>
<gene>
    <name evidence="2" type="ORF">ABWK59_03860</name>
</gene>
<reference evidence="2" key="1">
    <citation type="submission" date="2024-06" db="EMBL/GenBank/DDBJ databases">
        <title>The genome sequences of Kitasatospora sp. strain HUAS MG31.</title>
        <authorList>
            <person name="Mo P."/>
        </authorList>
    </citation>
    <scope>NUCLEOTIDE SEQUENCE</scope>
    <source>
        <strain evidence="2">HUAS MG31</strain>
    </source>
</reference>
<dbReference type="Pfam" id="PF11070">
    <property type="entry name" value="DUF2871"/>
    <property type="match status" value="1"/>
</dbReference>
<feature type="transmembrane region" description="Helical" evidence="1">
    <location>
        <begin position="7"/>
        <end position="23"/>
    </location>
</feature>
<dbReference type="RefSeq" id="WP_354637874.1">
    <property type="nucleotide sequence ID" value="NZ_CP159872.1"/>
</dbReference>
<dbReference type="InterPro" id="IPR021299">
    <property type="entry name" value="DUF2871"/>
</dbReference>
<dbReference type="EMBL" id="CP159872">
    <property type="protein sequence ID" value="XCM78131.1"/>
    <property type="molecule type" value="Genomic_DNA"/>
</dbReference>
<keyword evidence="1" id="KW-0812">Transmembrane</keyword>
<keyword evidence="1" id="KW-1133">Transmembrane helix</keyword>
<sequence>MRRSLHAAHVYMILGVISGLYYRELTKAHHFEGETQLSVVHTHLLALGMLVFLIVLALDKLFRLSGSRHFTAFFWTYNAGLALTVLTMTYRGTMTVLGHSVPEAVSGIAGLGHIVITVGLVLLFTLLGKRVPATHTAADPEAVAESV</sequence>